<protein>
    <recommendedName>
        <fullName evidence="1">Reverse transcriptase domain-containing protein</fullName>
    </recommendedName>
</protein>
<dbReference type="InterPro" id="IPR043502">
    <property type="entry name" value="DNA/RNA_pol_sf"/>
</dbReference>
<dbReference type="AlphaFoldDB" id="A0A7J6KNC2"/>
<accession>A0A7J6KNC2</accession>
<name>A0A7J6KNC2_PEROL</name>
<dbReference type="EMBL" id="JABANN010001701">
    <property type="protein sequence ID" value="KAF4649000.1"/>
    <property type="molecule type" value="Genomic_DNA"/>
</dbReference>
<dbReference type="GO" id="GO:0003676">
    <property type="term" value="F:nucleic acid binding"/>
    <property type="evidence" value="ECO:0007669"/>
    <property type="project" value="InterPro"/>
</dbReference>
<comment type="caution">
    <text evidence="2">The sequence shown here is derived from an EMBL/GenBank/DDBJ whole genome shotgun (WGS) entry which is preliminary data.</text>
</comment>
<dbReference type="SUPFAM" id="SSF56672">
    <property type="entry name" value="DNA/RNA polymerases"/>
    <property type="match status" value="1"/>
</dbReference>
<evidence type="ECO:0000313" key="5">
    <source>
        <dbReference type="Proteomes" id="UP000572268"/>
    </source>
</evidence>
<feature type="non-terminal residue" evidence="2">
    <location>
        <position position="606"/>
    </location>
</feature>
<evidence type="ECO:0000313" key="2">
    <source>
        <dbReference type="EMBL" id="KAF4648550.1"/>
    </source>
</evidence>
<evidence type="ECO:0000313" key="3">
    <source>
        <dbReference type="EMBL" id="KAF4649000.1"/>
    </source>
</evidence>
<reference evidence="4 5" key="1">
    <citation type="submission" date="2020-04" db="EMBL/GenBank/DDBJ databases">
        <title>Perkinsus olseni comparative genomics.</title>
        <authorList>
            <person name="Bogema D.R."/>
        </authorList>
    </citation>
    <scope>NUCLEOTIDE SEQUENCE [LARGE SCALE GENOMIC DNA]</scope>
    <source>
        <strain evidence="2">ATCC PRA-179</strain>
        <strain evidence="3">ATCC PRA-31</strain>
    </source>
</reference>
<feature type="domain" description="Reverse transcriptase" evidence="1">
    <location>
        <begin position="104"/>
        <end position="372"/>
    </location>
</feature>
<proteinExistence type="predicted"/>
<sequence length="606" mass="66060">FSKCIRPPKSKSAAAILNGDPSTNQAAHLLEKLFPRDPRRSQGMAQVRVGVGPADRIPAVTEQEVLDAIGRLKISAPGNDGVNAEVLKKTAPELAAKWATAFTDVLRSGEFPAEWKEGKCIALAKPGRDIFQASGWRPIVLLRCASKLLESVIAERLIHGLGEKFRVPEIHGFCRGRSCDTALKRIVDAYRAGCGRKGHQTLLLTLDESNAFNSVKHSFLVQQLSGLGVAPYLCTTLKSWLTGQHVQLEFGADQATISLERGVPQGSILGPLLYAISTLSLASLLRPIPGLTSTFYADDKTLVLTTKGVREFRERWLQIETRISDWSRASGLSLNPSKCYYLSPAKLQVPALMIDGKAISRAKTVTILGLVIDQRLVFKEHVKRKAAQARSRLGQLHALGWERAGLDTRRILKTYQLAVVPFMAHAVSVWVGALEDEKLARALDSVSGLAARISIRAPRSASHAACQALAGICPASIQLRMLAGRCRATTGTSSDLVAALGPEAAEPLWRVDRRESHPLPPWRPSLPASIHPREDAIKLASAYRGPAIYTDGSKFGDSAGGAFLAVKDGEVVERQAFKLERFATIHQCELEAIRRALRWLSHSAHR</sequence>
<dbReference type="EMBL" id="JABAHT010001708">
    <property type="protein sequence ID" value="KAF4648550.1"/>
    <property type="molecule type" value="Genomic_DNA"/>
</dbReference>
<organism evidence="2 4">
    <name type="scientific">Perkinsus olseni</name>
    <name type="common">Perkinsus atlanticus</name>
    <dbReference type="NCBI Taxonomy" id="32597"/>
    <lineage>
        <taxon>Eukaryota</taxon>
        <taxon>Sar</taxon>
        <taxon>Alveolata</taxon>
        <taxon>Perkinsozoa</taxon>
        <taxon>Perkinsea</taxon>
        <taxon>Perkinsida</taxon>
        <taxon>Perkinsidae</taxon>
        <taxon>Perkinsus</taxon>
    </lineage>
</organism>
<evidence type="ECO:0000259" key="1">
    <source>
        <dbReference type="PROSITE" id="PS50878"/>
    </source>
</evidence>
<feature type="non-terminal residue" evidence="2">
    <location>
        <position position="1"/>
    </location>
</feature>
<dbReference type="InterPro" id="IPR036397">
    <property type="entry name" value="RNaseH_sf"/>
</dbReference>
<dbReference type="Proteomes" id="UP000572268">
    <property type="component" value="Unassembled WGS sequence"/>
</dbReference>
<evidence type="ECO:0000313" key="4">
    <source>
        <dbReference type="Proteomes" id="UP000570595"/>
    </source>
</evidence>
<dbReference type="InterPro" id="IPR000477">
    <property type="entry name" value="RT_dom"/>
</dbReference>
<dbReference type="CDD" id="cd01650">
    <property type="entry name" value="RT_nLTR_like"/>
    <property type="match status" value="1"/>
</dbReference>
<dbReference type="SUPFAM" id="SSF53098">
    <property type="entry name" value="Ribonuclease H-like"/>
    <property type="match status" value="1"/>
</dbReference>
<dbReference type="Pfam" id="PF00078">
    <property type="entry name" value="RVT_1"/>
    <property type="match status" value="1"/>
</dbReference>
<gene>
    <name evidence="3" type="ORF">FOL46_002261</name>
    <name evidence="2" type="ORF">FOZ61_002545</name>
</gene>
<dbReference type="Proteomes" id="UP000570595">
    <property type="component" value="Unassembled WGS sequence"/>
</dbReference>
<dbReference type="PROSITE" id="PS50878">
    <property type="entry name" value="RT_POL"/>
    <property type="match status" value="1"/>
</dbReference>
<dbReference type="OrthoDB" id="411871at2759"/>
<dbReference type="PANTHER" id="PTHR19446">
    <property type="entry name" value="REVERSE TRANSCRIPTASES"/>
    <property type="match status" value="1"/>
</dbReference>
<dbReference type="InterPro" id="IPR012337">
    <property type="entry name" value="RNaseH-like_sf"/>
</dbReference>
<dbReference type="Gene3D" id="3.30.420.10">
    <property type="entry name" value="Ribonuclease H-like superfamily/Ribonuclease H"/>
    <property type="match status" value="1"/>
</dbReference>